<dbReference type="SFLD" id="SFLDS00029">
    <property type="entry name" value="Radical_SAM"/>
    <property type="match status" value="1"/>
</dbReference>
<evidence type="ECO:0000256" key="3">
    <source>
        <dbReference type="ARBA" id="ARBA00013273"/>
    </source>
</evidence>
<dbReference type="PROSITE" id="PS51918">
    <property type="entry name" value="RADICAL_SAM"/>
    <property type="match status" value="1"/>
</dbReference>
<keyword evidence="11" id="KW-0411">Iron-sulfur</keyword>
<comment type="caution">
    <text evidence="18">The sequence shown here is derived from an EMBL/GenBank/DDBJ whole genome shotgun (WGS) entry which is preliminary data.</text>
</comment>
<evidence type="ECO:0000256" key="14">
    <source>
        <dbReference type="ARBA" id="ARBA00061574"/>
    </source>
</evidence>
<evidence type="ECO:0000256" key="8">
    <source>
        <dbReference type="ARBA" id="ARBA00022694"/>
    </source>
</evidence>
<keyword evidence="4" id="KW-0004">4Fe-4S</keyword>
<evidence type="ECO:0000256" key="11">
    <source>
        <dbReference type="ARBA" id="ARBA00023014"/>
    </source>
</evidence>
<keyword evidence="5" id="KW-0963">Cytoplasm</keyword>
<dbReference type="SMART" id="SM00729">
    <property type="entry name" value="Elp3"/>
    <property type="match status" value="1"/>
</dbReference>
<dbReference type="PROSITE" id="PS51449">
    <property type="entry name" value="MTTASE_N"/>
    <property type="match status" value="1"/>
</dbReference>
<evidence type="ECO:0000259" key="16">
    <source>
        <dbReference type="PROSITE" id="PS51449"/>
    </source>
</evidence>
<dbReference type="PROSITE" id="PS01278">
    <property type="entry name" value="MTTASE_RADICAL"/>
    <property type="match status" value="1"/>
</dbReference>
<keyword evidence="6 18" id="KW-0808">Transferase</keyword>
<evidence type="ECO:0000256" key="7">
    <source>
        <dbReference type="ARBA" id="ARBA00022691"/>
    </source>
</evidence>
<sequence>MKVAFHTLGCKVNQYETEAMKEQFARGGYQIVGEDDFADVYVVNTCTVTNMADRKSRQFIRHAGKINPDAVVAVTGCYAQMKPDEVSAIEGVEIVAGTDEKHHMLDFVNDYMTQHAATISIKPYDQLSEYEDLGVIDAMESRTRAFIKIQEGCNRFCSYCVIPYARGQVRSRDEGEIVREVRGLVDKGYREIVLTGINTALYGADKGELAIEPLIARLNAIEGDFRIRLSSLEPTVIDAEFVKGLLGYEKLCHHLHLSIQSGSDRILGFMDRHYSREDYLEIVNVLRDFDPHYGISTDIIVGFPGETEEDFQDSVAMTRQAQFCKVHAFKYSMRSGTKAAEMGDQIPGEVKNQRSEELIEAAESTAEHFFDDCVGDSRRVLFETCEDKMITGYTDNYIKVYAEGDETMFNELCEVRLLKKYKDGMLGEITHGQERSR</sequence>
<dbReference type="NCBIfam" id="TIGR00089">
    <property type="entry name" value="MiaB/RimO family radical SAM methylthiotransferase"/>
    <property type="match status" value="1"/>
</dbReference>
<dbReference type="NCBIfam" id="TIGR01579">
    <property type="entry name" value="MiaB-like-C"/>
    <property type="match status" value="1"/>
</dbReference>
<feature type="domain" description="Radical SAM core" evidence="17">
    <location>
        <begin position="139"/>
        <end position="368"/>
    </location>
</feature>
<dbReference type="InterPro" id="IPR005839">
    <property type="entry name" value="Methylthiotransferase"/>
</dbReference>
<dbReference type="InterPro" id="IPR038135">
    <property type="entry name" value="Methylthiotransferase_N_sf"/>
</dbReference>
<evidence type="ECO:0000256" key="6">
    <source>
        <dbReference type="ARBA" id="ARBA00022679"/>
    </source>
</evidence>
<comment type="similarity">
    <text evidence="14">Belongs to the methylthiotransferase family. MtaB subfamily.</text>
</comment>
<protein>
    <recommendedName>
        <fullName evidence="15">Threonylcarbamoyladenosine tRNA methylthiotransferase MtaB</fullName>
        <ecNumber evidence="3">2.8.4.5</ecNumber>
    </recommendedName>
    <alternativeName>
        <fullName evidence="12">tRNA-t(6)A37 methylthiotransferase</fullName>
    </alternativeName>
</protein>
<evidence type="ECO:0000256" key="4">
    <source>
        <dbReference type="ARBA" id="ARBA00022485"/>
    </source>
</evidence>
<evidence type="ECO:0000256" key="13">
    <source>
        <dbReference type="ARBA" id="ARBA00051661"/>
    </source>
</evidence>
<dbReference type="InterPro" id="IPR013848">
    <property type="entry name" value="Methylthiotransferase_N"/>
</dbReference>
<dbReference type="SUPFAM" id="SSF102114">
    <property type="entry name" value="Radical SAM enzymes"/>
    <property type="match status" value="1"/>
</dbReference>
<dbReference type="PANTHER" id="PTHR11918:SF45">
    <property type="entry name" value="THREONYLCARBAMOYLADENOSINE TRNA METHYLTHIOTRANSFERASE"/>
    <property type="match status" value="1"/>
</dbReference>
<evidence type="ECO:0000259" key="17">
    <source>
        <dbReference type="PROSITE" id="PS51918"/>
    </source>
</evidence>
<dbReference type="EC" id="2.8.4.5" evidence="3"/>
<keyword evidence="10" id="KW-0408">Iron</keyword>
<dbReference type="EMBL" id="SNXO01000021">
    <property type="protein sequence ID" value="TDP54581.1"/>
    <property type="molecule type" value="Genomic_DNA"/>
</dbReference>
<dbReference type="InterPro" id="IPR058240">
    <property type="entry name" value="rSAM_sf"/>
</dbReference>
<dbReference type="SFLD" id="SFLDG01061">
    <property type="entry name" value="methylthiotransferase"/>
    <property type="match status" value="1"/>
</dbReference>
<evidence type="ECO:0000256" key="9">
    <source>
        <dbReference type="ARBA" id="ARBA00022723"/>
    </source>
</evidence>
<dbReference type="InterPro" id="IPR006638">
    <property type="entry name" value="Elp3/MiaA/NifB-like_rSAM"/>
</dbReference>
<dbReference type="SFLD" id="SFLDG01082">
    <property type="entry name" value="B12-binding_domain_containing"/>
    <property type="match status" value="1"/>
</dbReference>
<reference evidence="18 19" key="1">
    <citation type="submission" date="2019-03" db="EMBL/GenBank/DDBJ databases">
        <title>Genomic Encyclopedia of Type Strains, Phase IV (KMG-IV): sequencing the most valuable type-strain genomes for metagenomic binning, comparative biology and taxonomic classification.</title>
        <authorList>
            <person name="Goeker M."/>
        </authorList>
    </citation>
    <scope>NUCLEOTIDE SEQUENCE [LARGE SCALE GENOMIC DNA]</scope>
    <source>
        <strain evidence="18 19">DSM 28287</strain>
    </source>
</reference>
<dbReference type="FunFam" id="3.80.30.20:FF:000001">
    <property type="entry name" value="tRNA-2-methylthio-N(6)-dimethylallyladenosine synthase 2"/>
    <property type="match status" value="1"/>
</dbReference>
<organism evidence="18 19">
    <name type="scientific">Aminicella lysinilytica</name>
    <dbReference type="NCBI Taxonomy" id="433323"/>
    <lineage>
        <taxon>Bacteria</taxon>
        <taxon>Bacillati</taxon>
        <taxon>Bacillota</taxon>
        <taxon>Clostridia</taxon>
        <taxon>Peptostreptococcales</taxon>
        <taxon>Anaerovoracaceae</taxon>
        <taxon>Aminicella</taxon>
    </lineage>
</organism>
<dbReference type="InterPro" id="IPR023404">
    <property type="entry name" value="rSAM_horseshoe"/>
</dbReference>
<dbReference type="Proteomes" id="UP000295500">
    <property type="component" value="Unassembled WGS sequence"/>
</dbReference>
<keyword evidence="7" id="KW-0949">S-adenosyl-L-methionine</keyword>
<dbReference type="AlphaFoldDB" id="A0A4R6Q0B7"/>
<dbReference type="Pfam" id="PF04055">
    <property type="entry name" value="Radical_SAM"/>
    <property type="match status" value="1"/>
</dbReference>
<dbReference type="GO" id="GO:0035598">
    <property type="term" value="F:tRNA (N(6)-L-threonylcarbamoyladenosine(37)-C(2))-methylthiotransferase activity"/>
    <property type="evidence" value="ECO:0007669"/>
    <property type="project" value="UniProtKB-EC"/>
</dbReference>
<dbReference type="SFLD" id="SFLDF00295">
    <property type="entry name" value="threonylcarbamoyladenosine_tRN"/>
    <property type="match status" value="1"/>
</dbReference>
<dbReference type="GO" id="GO:0046872">
    <property type="term" value="F:metal ion binding"/>
    <property type="evidence" value="ECO:0007669"/>
    <property type="project" value="UniProtKB-KW"/>
</dbReference>
<evidence type="ECO:0000313" key="19">
    <source>
        <dbReference type="Proteomes" id="UP000295500"/>
    </source>
</evidence>
<evidence type="ECO:0000256" key="15">
    <source>
        <dbReference type="ARBA" id="ARBA00069898"/>
    </source>
</evidence>
<keyword evidence="19" id="KW-1185">Reference proteome</keyword>
<evidence type="ECO:0000256" key="1">
    <source>
        <dbReference type="ARBA" id="ARBA00001966"/>
    </source>
</evidence>
<dbReference type="InterPro" id="IPR006467">
    <property type="entry name" value="MiaB-like_bact"/>
</dbReference>
<comment type="catalytic activity">
    <reaction evidence="13">
        <text>N(6)-L-threonylcarbamoyladenosine(37) in tRNA + (sulfur carrier)-SH + AH2 + 2 S-adenosyl-L-methionine = 2-methylsulfanyl-N(6)-L-threonylcarbamoyladenosine(37) in tRNA + (sulfur carrier)-H + 5'-deoxyadenosine + L-methionine + A + S-adenosyl-L-homocysteine + 2 H(+)</text>
        <dbReference type="Rhea" id="RHEA:37075"/>
        <dbReference type="Rhea" id="RHEA-COMP:10163"/>
        <dbReference type="Rhea" id="RHEA-COMP:11092"/>
        <dbReference type="Rhea" id="RHEA-COMP:14737"/>
        <dbReference type="Rhea" id="RHEA-COMP:14739"/>
        <dbReference type="ChEBI" id="CHEBI:13193"/>
        <dbReference type="ChEBI" id="CHEBI:15378"/>
        <dbReference type="ChEBI" id="CHEBI:17319"/>
        <dbReference type="ChEBI" id="CHEBI:17499"/>
        <dbReference type="ChEBI" id="CHEBI:29917"/>
        <dbReference type="ChEBI" id="CHEBI:57844"/>
        <dbReference type="ChEBI" id="CHEBI:57856"/>
        <dbReference type="ChEBI" id="CHEBI:59789"/>
        <dbReference type="ChEBI" id="CHEBI:64428"/>
        <dbReference type="ChEBI" id="CHEBI:74418"/>
        <dbReference type="ChEBI" id="CHEBI:74420"/>
        <dbReference type="EC" id="2.8.4.5"/>
    </reaction>
</comment>
<keyword evidence="8" id="KW-0819">tRNA processing</keyword>
<dbReference type="Gene3D" id="3.80.30.20">
    <property type="entry name" value="tm_1862 like domain"/>
    <property type="match status" value="1"/>
</dbReference>
<proteinExistence type="inferred from homology"/>
<dbReference type="Gene3D" id="3.40.50.12160">
    <property type="entry name" value="Methylthiotransferase, N-terminal domain"/>
    <property type="match status" value="1"/>
</dbReference>
<name>A0A4R6Q0B7_9FIRM</name>
<dbReference type="InterPro" id="IPR034557">
    <property type="entry name" value="ThrcA_tRNA_MEthiotransferase"/>
</dbReference>
<dbReference type="RefSeq" id="WP_166635392.1">
    <property type="nucleotide sequence ID" value="NZ_SNXO01000021.1"/>
</dbReference>
<accession>A0A4R6Q0B7</accession>
<dbReference type="InterPro" id="IPR020612">
    <property type="entry name" value="Methylthiotransferase_CS"/>
</dbReference>
<comment type="cofactor">
    <cofactor evidence="1">
        <name>[4Fe-4S] cluster</name>
        <dbReference type="ChEBI" id="CHEBI:49883"/>
    </cofactor>
</comment>
<evidence type="ECO:0000256" key="5">
    <source>
        <dbReference type="ARBA" id="ARBA00022490"/>
    </source>
</evidence>
<evidence type="ECO:0000313" key="18">
    <source>
        <dbReference type="EMBL" id="TDP54581.1"/>
    </source>
</evidence>
<dbReference type="InterPro" id="IPR007197">
    <property type="entry name" value="rSAM"/>
</dbReference>
<evidence type="ECO:0000256" key="12">
    <source>
        <dbReference type="ARBA" id="ARBA00031213"/>
    </source>
</evidence>
<gene>
    <name evidence="18" type="ORF">EV211_12133</name>
</gene>
<dbReference type="GO" id="GO:0051539">
    <property type="term" value="F:4 iron, 4 sulfur cluster binding"/>
    <property type="evidence" value="ECO:0007669"/>
    <property type="project" value="UniProtKB-KW"/>
</dbReference>
<keyword evidence="9" id="KW-0479">Metal-binding</keyword>
<dbReference type="Pfam" id="PF00919">
    <property type="entry name" value="UPF0004"/>
    <property type="match status" value="1"/>
</dbReference>
<dbReference type="CDD" id="cd01335">
    <property type="entry name" value="Radical_SAM"/>
    <property type="match status" value="1"/>
</dbReference>
<comment type="function">
    <text evidence="2">Catalyzes the methylthiolation of N6-threonylcarbamoyladenosine (t(6)A), leading to the formation of 2-methylthio-N6-threonylcarbamoyladenosine (ms(2)t(6)A) at position 37 in tRNAs that read codons beginning with adenine.</text>
</comment>
<evidence type="ECO:0000256" key="10">
    <source>
        <dbReference type="ARBA" id="ARBA00023004"/>
    </source>
</evidence>
<dbReference type="PANTHER" id="PTHR11918">
    <property type="entry name" value="RADICAL SAM PROTEINS"/>
    <property type="match status" value="1"/>
</dbReference>
<evidence type="ECO:0000256" key="2">
    <source>
        <dbReference type="ARBA" id="ARBA00002399"/>
    </source>
</evidence>
<feature type="domain" description="MTTase N-terminal" evidence="16">
    <location>
        <begin position="1"/>
        <end position="113"/>
    </location>
</feature>
<dbReference type="FunFam" id="3.40.50.12160:FF:000004">
    <property type="entry name" value="Threonylcarbamoyladenosine tRNA methylthiotransferase MtaB"/>
    <property type="match status" value="1"/>
</dbReference>